<dbReference type="AlphaFoldDB" id="A0A8H3WFL8"/>
<organism evidence="3 4">
    <name type="scientific">Colletotrichum asianum</name>
    <dbReference type="NCBI Taxonomy" id="702518"/>
    <lineage>
        <taxon>Eukaryota</taxon>
        <taxon>Fungi</taxon>
        <taxon>Dikarya</taxon>
        <taxon>Ascomycota</taxon>
        <taxon>Pezizomycotina</taxon>
        <taxon>Sordariomycetes</taxon>
        <taxon>Hypocreomycetidae</taxon>
        <taxon>Glomerellales</taxon>
        <taxon>Glomerellaceae</taxon>
        <taxon>Colletotrichum</taxon>
        <taxon>Colletotrichum gloeosporioides species complex</taxon>
    </lineage>
</organism>
<reference evidence="3 4" key="1">
    <citation type="submission" date="2019-12" db="EMBL/GenBank/DDBJ databases">
        <title>A genome sequence resource for the geographically widespread anthracnose pathogen Colletotrichum asianum.</title>
        <authorList>
            <person name="Meng Y."/>
        </authorList>
    </citation>
    <scope>NUCLEOTIDE SEQUENCE [LARGE SCALE GENOMIC DNA]</scope>
    <source>
        <strain evidence="3 4">ICMP 18580</strain>
    </source>
</reference>
<feature type="signal peptide" evidence="1">
    <location>
        <begin position="1"/>
        <end position="19"/>
    </location>
</feature>
<dbReference type="Proteomes" id="UP000434172">
    <property type="component" value="Unassembled WGS sequence"/>
</dbReference>
<dbReference type="OrthoDB" id="408631at2759"/>
<gene>
    <name evidence="3" type="ORF">GQ607_007835</name>
</gene>
<evidence type="ECO:0000259" key="2">
    <source>
        <dbReference type="Pfam" id="PF00135"/>
    </source>
</evidence>
<dbReference type="PANTHER" id="PTHR11559">
    <property type="entry name" value="CARBOXYLESTERASE"/>
    <property type="match status" value="1"/>
</dbReference>
<protein>
    <submittedName>
        <fullName evidence="3">Carboxylesterase</fullName>
    </submittedName>
</protein>
<dbReference type="PROSITE" id="PS00941">
    <property type="entry name" value="CARBOXYLESTERASE_B_2"/>
    <property type="match status" value="1"/>
</dbReference>
<dbReference type="Gene3D" id="3.40.50.1820">
    <property type="entry name" value="alpha/beta hydrolase"/>
    <property type="match status" value="2"/>
</dbReference>
<name>A0A8H3WFL8_9PEZI</name>
<dbReference type="Pfam" id="PF00135">
    <property type="entry name" value="COesterase"/>
    <property type="match status" value="1"/>
</dbReference>
<feature type="domain" description="Carboxylesterase type B" evidence="2">
    <location>
        <begin position="29"/>
        <end position="150"/>
    </location>
</feature>
<proteinExistence type="predicted"/>
<evidence type="ECO:0000256" key="1">
    <source>
        <dbReference type="SAM" id="SignalP"/>
    </source>
</evidence>
<keyword evidence="1" id="KW-0732">Signal</keyword>
<dbReference type="PROSITE" id="PS51257">
    <property type="entry name" value="PROKAR_LIPOPROTEIN"/>
    <property type="match status" value="1"/>
</dbReference>
<dbReference type="InterPro" id="IPR050309">
    <property type="entry name" value="Type-B_Carboxylest/Lipase"/>
</dbReference>
<feature type="chain" id="PRO_5034997775" evidence="1">
    <location>
        <begin position="20"/>
        <end position="289"/>
    </location>
</feature>
<evidence type="ECO:0000313" key="3">
    <source>
        <dbReference type="EMBL" id="KAF0324942.1"/>
    </source>
</evidence>
<evidence type="ECO:0000313" key="4">
    <source>
        <dbReference type="Proteomes" id="UP000434172"/>
    </source>
</evidence>
<dbReference type="EMBL" id="WOWK01000040">
    <property type="protein sequence ID" value="KAF0324942.1"/>
    <property type="molecule type" value="Genomic_DNA"/>
</dbReference>
<accession>A0A8H3WFL8</accession>
<sequence length="289" mass="30980">MKLYNTLLAWLSCLTVALAACNDTQNPRVDLGYATYEGAALSNSVNQFLGMRFAAPPLGENRFKLPQEVIQEQGIVSAKSHGSLCLPVDGLAFTPPPGQDISEDCLFVDVYHPAPVNGTPAQNLPVMVWVSGGGFVQLLNENYNGTGLVEARFAAGLSQGGVDVYLLRDHVLDPVEVAAGFIVPHTWELQAVWGPEFAPQSVAVPGANSYDVGGVNHGMVGVVQAYWLSLSSTGGNPNAAKAAGAPYWKPYRNGERLKLQTNSTTMESLHEQELGRCTLWSKLSAKTHI</sequence>
<dbReference type="InterPro" id="IPR029058">
    <property type="entry name" value="AB_hydrolase_fold"/>
</dbReference>
<dbReference type="SUPFAM" id="SSF53474">
    <property type="entry name" value="alpha/beta-Hydrolases"/>
    <property type="match status" value="2"/>
</dbReference>
<dbReference type="InterPro" id="IPR019819">
    <property type="entry name" value="Carboxylesterase_B_CS"/>
</dbReference>
<dbReference type="InterPro" id="IPR002018">
    <property type="entry name" value="CarbesteraseB"/>
</dbReference>
<keyword evidence="4" id="KW-1185">Reference proteome</keyword>
<comment type="caution">
    <text evidence="3">The sequence shown here is derived from an EMBL/GenBank/DDBJ whole genome shotgun (WGS) entry which is preliminary data.</text>
</comment>